<dbReference type="Pfam" id="PF03466">
    <property type="entry name" value="LysR_substrate"/>
    <property type="match status" value="1"/>
</dbReference>
<evidence type="ECO:0000256" key="1">
    <source>
        <dbReference type="ARBA" id="ARBA00009437"/>
    </source>
</evidence>
<dbReference type="PRINTS" id="PR00039">
    <property type="entry name" value="HTHLYSR"/>
</dbReference>
<dbReference type="InterPro" id="IPR000847">
    <property type="entry name" value="LysR_HTH_N"/>
</dbReference>
<dbReference type="PANTHER" id="PTHR30346:SF30">
    <property type="entry name" value="SMALL NEUTRAL PROTEASE REGULATORY PROTEIN"/>
    <property type="match status" value="1"/>
</dbReference>
<dbReference type="SUPFAM" id="SSF46785">
    <property type="entry name" value="Winged helix' DNA-binding domain"/>
    <property type="match status" value="1"/>
</dbReference>
<dbReference type="InterPro" id="IPR036388">
    <property type="entry name" value="WH-like_DNA-bd_sf"/>
</dbReference>
<dbReference type="PROSITE" id="PS50931">
    <property type="entry name" value="HTH_LYSR"/>
    <property type="match status" value="1"/>
</dbReference>
<evidence type="ECO:0000256" key="3">
    <source>
        <dbReference type="ARBA" id="ARBA00023125"/>
    </source>
</evidence>
<evidence type="ECO:0000259" key="5">
    <source>
        <dbReference type="PROSITE" id="PS50931"/>
    </source>
</evidence>
<keyword evidence="4" id="KW-0804">Transcription</keyword>
<evidence type="ECO:0000256" key="2">
    <source>
        <dbReference type="ARBA" id="ARBA00023015"/>
    </source>
</evidence>
<keyword evidence="7" id="KW-1185">Reference proteome</keyword>
<accession>A0A0H2KRA8</accession>
<protein>
    <submittedName>
        <fullName evidence="6">LysR family transcriptional regulator</fullName>
    </submittedName>
</protein>
<dbReference type="Proteomes" id="UP000035265">
    <property type="component" value="Unassembled WGS sequence"/>
</dbReference>
<dbReference type="GO" id="GO:0003677">
    <property type="term" value="F:DNA binding"/>
    <property type="evidence" value="ECO:0007669"/>
    <property type="project" value="UniProtKB-KW"/>
</dbReference>
<dbReference type="Gene3D" id="3.40.190.10">
    <property type="entry name" value="Periplasmic binding protein-like II"/>
    <property type="match status" value="2"/>
</dbReference>
<dbReference type="InterPro" id="IPR036390">
    <property type="entry name" value="WH_DNA-bd_sf"/>
</dbReference>
<feature type="domain" description="HTH lysR-type" evidence="5">
    <location>
        <begin position="1"/>
        <end position="60"/>
    </location>
</feature>
<dbReference type="GO" id="GO:0032993">
    <property type="term" value="C:protein-DNA complex"/>
    <property type="evidence" value="ECO:0007669"/>
    <property type="project" value="TreeGrafter"/>
</dbReference>
<dbReference type="PATRIC" id="fig|264251.5.peg.678"/>
<evidence type="ECO:0000256" key="4">
    <source>
        <dbReference type="ARBA" id="ARBA00023163"/>
    </source>
</evidence>
<evidence type="ECO:0000313" key="6">
    <source>
        <dbReference type="EMBL" id="KLN36040.1"/>
    </source>
</evidence>
<dbReference type="GO" id="GO:0003700">
    <property type="term" value="F:DNA-binding transcription factor activity"/>
    <property type="evidence" value="ECO:0007669"/>
    <property type="project" value="InterPro"/>
</dbReference>
<dbReference type="EMBL" id="JNBQ01000002">
    <property type="protein sequence ID" value="KLN36040.1"/>
    <property type="molecule type" value="Genomic_DNA"/>
</dbReference>
<reference evidence="6 7" key="1">
    <citation type="submission" date="2014-05" db="EMBL/GenBank/DDBJ databases">
        <title>Cellulosimicrobium funkei U11 genome.</title>
        <authorList>
            <person name="Hu C."/>
            <person name="Gong Y."/>
            <person name="Wan W."/>
            <person name="Jiang M."/>
        </authorList>
    </citation>
    <scope>NUCLEOTIDE SEQUENCE [LARGE SCALE GENOMIC DNA]</scope>
    <source>
        <strain evidence="6 7">U11</strain>
    </source>
</reference>
<keyword evidence="3" id="KW-0238">DNA-binding</keyword>
<dbReference type="RefSeq" id="WP_047231414.1">
    <property type="nucleotide sequence ID" value="NZ_JNBQ01000002.1"/>
</dbReference>
<sequence length="323" mass="34241">MDLEVRHLRMIVVVAESGSVTKAAASLGLAQPALTAQLNRIDRALGGCVFTRDRQGARPTELGELVLRHARVVLPAMAALVDDARRHVSDRATAGSVRVGTVSSAIGGLFASRLHAALPAALGVDDLLVTTATSWAVEETAERLASGTLDVALVGMCDDASPPTDGGLVWTAVSTDPVFVLVDEYHPVATRDAVGLGELADALWLTAPGSGCFERCFVSACVRAGFTPRAMGESDRTSCIDQVRGGHAVALVQPVLLDAPGVRTVALDGAPLRWTHHVGWRRDAAERLPVDVIERAAAGAHRDAVQRSPRYRRWRAEHPVEIA</sequence>
<organism evidence="6 7">
    <name type="scientific">Cellulosimicrobium funkei</name>
    <dbReference type="NCBI Taxonomy" id="264251"/>
    <lineage>
        <taxon>Bacteria</taxon>
        <taxon>Bacillati</taxon>
        <taxon>Actinomycetota</taxon>
        <taxon>Actinomycetes</taxon>
        <taxon>Micrococcales</taxon>
        <taxon>Promicromonosporaceae</taxon>
        <taxon>Cellulosimicrobium</taxon>
    </lineage>
</organism>
<evidence type="ECO:0000313" key="7">
    <source>
        <dbReference type="Proteomes" id="UP000035265"/>
    </source>
</evidence>
<dbReference type="AlphaFoldDB" id="A0A0H2KRA8"/>
<dbReference type="Pfam" id="PF00126">
    <property type="entry name" value="HTH_1"/>
    <property type="match status" value="1"/>
</dbReference>
<dbReference type="PANTHER" id="PTHR30346">
    <property type="entry name" value="TRANSCRIPTIONAL DUAL REGULATOR HCAR-RELATED"/>
    <property type="match status" value="1"/>
</dbReference>
<keyword evidence="2" id="KW-0805">Transcription regulation</keyword>
<proteinExistence type="inferred from homology"/>
<gene>
    <name evidence="6" type="ORF">FB00_03305</name>
</gene>
<dbReference type="InterPro" id="IPR005119">
    <property type="entry name" value="LysR_subst-bd"/>
</dbReference>
<name>A0A0H2KRA8_9MICO</name>
<dbReference type="STRING" id="264251.FB00_03305"/>
<dbReference type="SUPFAM" id="SSF53850">
    <property type="entry name" value="Periplasmic binding protein-like II"/>
    <property type="match status" value="1"/>
</dbReference>
<comment type="caution">
    <text evidence="6">The sequence shown here is derived from an EMBL/GenBank/DDBJ whole genome shotgun (WGS) entry which is preliminary data.</text>
</comment>
<comment type="similarity">
    <text evidence="1">Belongs to the LysR transcriptional regulatory family.</text>
</comment>
<dbReference type="Gene3D" id="1.10.10.10">
    <property type="entry name" value="Winged helix-like DNA-binding domain superfamily/Winged helix DNA-binding domain"/>
    <property type="match status" value="1"/>
</dbReference>